<evidence type="ECO:0000313" key="3">
    <source>
        <dbReference type="Proteomes" id="UP001220256"/>
    </source>
</evidence>
<gene>
    <name evidence="2" type="ORF">N7505_000192</name>
</gene>
<evidence type="ECO:0000256" key="1">
    <source>
        <dbReference type="SAM" id="MobiDB-lite"/>
    </source>
</evidence>
<organism evidence="2 3">
    <name type="scientific">Penicillium chrysogenum</name>
    <name type="common">Penicillium notatum</name>
    <dbReference type="NCBI Taxonomy" id="5076"/>
    <lineage>
        <taxon>Eukaryota</taxon>
        <taxon>Fungi</taxon>
        <taxon>Dikarya</taxon>
        <taxon>Ascomycota</taxon>
        <taxon>Pezizomycotina</taxon>
        <taxon>Eurotiomycetes</taxon>
        <taxon>Eurotiomycetidae</taxon>
        <taxon>Eurotiales</taxon>
        <taxon>Aspergillaceae</taxon>
        <taxon>Penicillium</taxon>
        <taxon>Penicillium chrysogenum species complex</taxon>
    </lineage>
</organism>
<dbReference type="EMBL" id="JAPVEB010000001">
    <property type="protein sequence ID" value="KAJ5282212.1"/>
    <property type="molecule type" value="Genomic_DNA"/>
</dbReference>
<accession>A0ABQ8WTV8</accession>
<protein>
    <submittedName>
        <fullName evidence="2">Uncharacterized protein</fullName>
    </submittedName>
</protein>
<proteinExistence type="predicted"/>
<reference evidence="2 3" key="1">
    <citation type="journal article" date="2023" name="IMA Fungus">
        <title>Comparative genomic study of the Penicillium genus elucidates a diverse pangenome and 15 lateral gene transfer events.</title>
        <authorList>
            <person name="Petersen C."/>
            <person name="Sorensen T."/>
            <person name="Nielsen M.R."/>
            <person name="Sondergaard T.E."/>
            <person name="Sorensen J.L."/>
            <person name="Fitzpatrick D.A."/>
            <person name="Frisvad J.C."/>
            <person name="Nielsen K.L."/>
        </authorList>
    </citation>
    <scope>NUCLEOTIDE SEQUENCE [LARGE SCALE GENOMIC DNA]</scope>
    <source>
        <strain evidence="2 3">IBT 3361</strain>
    </source>
</reference>
<name>A0ABQ8WTV8_PENCH</name>
<feature type="region of interest" description="Disordered" evidence="1">
    <location>
        <begin position="1"/>
        <end position="23"/>
    </location>
</feature>
<evidence type="ECO:0000313" key="2">
    <source>
        <dbReference type="EMBL" id="KAJ5282212.1"/>
    </source>
</evidence>
<comment type="caution">
    <text evidence="2">The sequence shown here is derived from an EMBL/GenBank/DDBJ whole genome shotgun (WGS) entry which is preliminary data.</text>
</comment>
<keyword evidence="3" id="KW-1185">Reference proteome</keyword>
<dbReference type="Proteomes" id="UP001220256">
    <property type="component" value="Unassembled WGS sequence"/>
</dbReference>
<sequence>MPSTWSACWTRSRNNNAPAPGRRGYHITSRGLAIQHNSYHLRVQQADHATLQPPAPGSGEHYMISRELARWSKYHLHGQPAGHAVGTTRQPLGDGDIISSPGG</sequence>
<feature type="compositionally biased region" description="Polar residues" evidence="1">
    <location>
        <begin position="1"/>
        <end position="17"/>
    </location>
</feature>
<feature type="region of interest" description="Disordered" evidence="1">
    <location>
        <begin position="80"/>
        <end position="103"/>
    </location>
</feature>